<evidence type="ECO:0000313" key="1">
    <source>
        <dbReference type="EMBL" id="KAG2084535.1"/>
    </source>
</evidence>
<reference evidence="1" key="1">
    <citation type="journal article" date="2020" name="New Phytol.">
        <title>Comparative genomics reveals dynamic genome evolution in host specialist ectomycorrhizal fungi.</title>
        <authorList>
            <person name="Lofgren L.A."/>
            <person name="Nguyen N.H."/>
            <person name="Vilgalys R."/>
            <person name="Ruytinx J."/>
            <person name="Liao H.L."/>
            <person name="Branco S."/>
            <person name="Kuo A."/>
            <person name="LaButti K."/>
            <person name="Lipzen A."/>
            <person name="Andreopoulos W."/>
            <person name="Pangilinan J."/>
            <person name="Riley R."/>
            <person name="Hundley H."/>
            <person name="Na H."/>
            <person name="Barry K."/>
            <person name="Grigoriev I.V."/>
            <person name="Stajich J.E."/>
            <person name="Kennedy P.G."/>
        </authorList>
    </citation>
    <scope>NUCLEOTIDE SEQUENCE</scope>
    <source>
        <strain evidence="1">FC423</strain>
    </source>
</reference>
<sequence>MTKLNGDLDKLCAELQRMVMDHLALPDLIELGKTRNENNEGVKEYVEERRMILLGAFVEDTSAFVNIMERTGSIIAGSSALHLFQAKSEALELQDLDVYAMQEFEGTLLEHFKDKEGYKGPKSIARKKEYDSSAITKVHKLQNGEKRVDIMITDWASAIVPIVQYHSTAWTKDKKNLVNPITYMDDRNNISTILALMKYMQRGFRTSAEPFDMGIHNCHSSAYCPLTTRNTVDKGTLRWEFTPKKTVGKTNVTCDNLAIIIWRLGGQGCIEEEDQSVETYIGVVA</sequence>
<dbReference type="AlphaFoldDB" id="A0A9P7JL62"/>
<dbReference type="EMBL" id="JABBWM010000213">
    <property type="protein sequence ID" value="KAG2084535.1"/>
    <property type="molecule type" value="Genomic_DNA"/>
</dbReference>
<dbReference type="Proteomes" id="UP000823399">
    <property type="component" value="Unassembled WGS sequence"/>
</dbReference>
<name>A0A9P7JL62_9AGAM</name>
<gene>
    <name evidence="1" type="ORF">F5147DRAFT_659799</name>
</gene>
<comment type="caution">
    <text evidence="1">The sequence shown here is derived from an EMBL/GenBank/DDBJ whole genome shotgun (WGS) entry which is preliminary data.</text>
</comment>
<protein>
    <submittedName>
        <fullName evidence="1">Uncharacterized protein</fullName>
    </submittedName>
</protein>
<keyword evidence="2" id="KW-1185">Reference proteome</keyword>
<dbReference type="GeneID" id="64696888"/>
<dbReference type="RefSeq" id="XP_041284517.1">
    <property type="nucleotide sequence ID" value="XM_041434629.1"/>
</dbReference>
<evidence type="ECO:0000313" key="2">
    <source>
        <dbReference type="Proteomes" id="UP000823399"/>
    </source>
</evidence>
<accession>A0A9P7JL62</accession>
<proteinExistence type="predicted"/>
<organism evidence="1 2">
    <name type="scientific">Suillus discolor</name>
    <dbReference type="NCBI Taxonomy" id="1912936"/>
    <lineage>
        <taxon>Eukaryota</taxon>
        <taxon>Fungi</taxon>
        <taxon>Dikarya</taxon>
        <taxon>Basidiomycota</taxon>
        <taxon>Agaricomycotina</taxon>
        <taxon>Agaricomycetes</taxon>
        <taxon>Agaricomycetidae</taxon>
        <taxon>Boletales</taxon>
        <taxon>Suillineae</taxon>
        <taxon>Suillaceae</taxon>
        <taxon>Suillus</taxon>
    </lineage>
</organism>
<dbReference type="OrthoDB" id="3183574at2759"/>